<dbReference type="Gene3D" id="3.30.1330.40">
    <property type="entry name" value="RutC-like"/>
    <property type="match status" value="1"/>
</dbReference>
<feature type="region of interest" description="Disordered" evidence="1">
    <location>
        <begin position="1"/>
        <end position="20"/>
    </location>
</feature>
<evidence type="ECO:0008006" key="4">
    <source>
        <dbReference type="Google" id="ProtNLM"/>
    </source>
</evidence>
<dbReference type="SUPFAM" id="SSF55298">
    <property type="entry name" value="YjgF-like"/>
    <property type="match status" value="1"/>
</dbReference>
<proteinExistence type="predicted"/>
<organism evidence="2 3">
    <name type="scientific">Streptomyces inusitatus</name>
    <dbReference type="NCBI Taxonomy" id="68221"/>
    <lineage>
        <taxon>Bacteria</taxon>
        <taxon>Bacillati</taxon>
        <taxon>Actinomycetota</taxon>
        <taxon>Actinomycetes</taxon>
        <taxon>Kitasatosporales</taxon>
        <taxon>Streptomycetaceae</taxon>
        <taxon>Streptomyces</taxon>
    </lineage>
</organism>
<comment type="caution">
    <text evidence="2">The sequence shown here is derived from an EMBL/GenBank/DDBJ whole genome shotgun (WGS) entry which is preliminary data.</text>
</comment>
<dbReference type="InterPro" id="IPR035959">
    <property type="entry name" value="RutC-like_sf"/>
</dbReference>
<reference evidence="2" key="2">
    <citation type="submission" date="2020-09" db="EMBL/GenBank/DDBJ databases">
        <authorList>
            <person name="Sun Q."/>
            <person name="Ohkuma M."/>
        </authorList>
    </citation>
    <scope>NUCLEOTIDE SEQUENCE</scope>
    <source>
        <strain evidence="2">JCM 4988</strain>
    </source>
</reference>
<evidence type="ECO:0000313" key="2">
    <source>
        <dbReference type="EMBL" id="GGZ27849.1"/>
    </source>
</evidence>
<evidence type="ECO:0000313" key="3">
    <source>
        <dbReference type="Proteomes" id="UP000630936"/>
    </source>
</evidence>
<keyword evidence="3" id="KW-1185">Reference proteome</keyword>
<sequence length="140" mass="15058">MESIHRTARQTVSSGSPLEPDIGFSRAVRKGAHVAVAGTAPIGDDGTTVGRGDVHAQTVRCLDIAEAALTAAGASLGDVVRTRVMLTDVTRWREAARAHGERFAAVRPVTTFVEVSRFIDPDWLVEVEVDAVLDEVRPER</sequence>
<evidence type="ECO:0000256" key="1">
    <source>
        <dbReference type="SAM" id="MobiDB-lite"/>
    </source>
</evidence>
<dbReference type="Pfam" id="PF01042">
    <property type="entry name" value="Ribonuc_L-PSP"/>
    <property type="match status" value="1"/>
</dbReference>
<protein>
    <recommendedName>
        <fullName evidence="4">Enamine deaminase RidA</fullName>
    </recommendedName>
</protein>
<dbReference type="RefSeq" id="WP_190122740.1">
    <property type="nucleotide sequence ID" value="NZ_BMWG01000004.1"/>
</dbReference>
<dbReference type="Proteomes" id="UP000630936">
    <property type="component" value="Unassembled WGS sequence"/>
</dbReference>
<dbReference type="PANTHER" id="PTHR43857">
    <property type="entry name" value="BLR7761 PROTEIN"/>
    <property type="match status" value="1"/>
</dbReference>
<dbReference type="EMBL" id="BMWG01000004">
    <property type="protein sequence ID" value="GGZ27849.1"/>
    <property type="molecule type" value="Genomic_DNA"/>
</dbReference>
<reference evidence="2" key="1">
    <citation type="journal article" date="2014" name="Int. J. Syst. Evol. Microbiol.">
        <title>Complete genome sequence of Corynebacterium casei LMG S-19264T (=DSM 44701T), isolated from a smear-ripened cheese.</title>
        <authorList>
            <consortium name="US DOE Joint Genome Institute (JGI-PGF)"/>
            <person name="Walter F."/>
            <person name="Albersmeier A."/>
            <person name="Kalinowski J."/>
            <person name="Ruckert C."/>
        </authorList>
    </citation>
    <scope>NUCLEOTIDE SEQUENCE</scope>
    <source>
        <strain evidence="2">JCM 4988</strain>
    </source>
</reference>
<accession>A0A918PZ43</accession>
<gene>
    <name evidence="2" type="ORF">GCM10010387_21630</name>
</gene>
<name>A0A918PZ43_9ACTN</name>
<dbReference type="PANTHER" id="PTHR43857:SF1">
    <property type="entry name" value="YJGH FAMILY PROTEIN"/>
    <property type="match status" value="1"/>
</dbReference>
<dbReference type="InterPro" id="IPR006175">
    <property type="entry name" value="YjgF/YER057c/UK114"/>
</dbReference>
<dbReference type="AlphaFoldDB" id="A0A918PZ43"/>